<evidence type="ECO:0000256" key="4">
    <source>
        <dbReference type="ARBA" id="ARBA00022692"/>
    </source>
</evidence>
<feature type="transmembrane region" description="Helical" evidence="7">
    <location>
        <begin position="217"/>
        <end position="242"/>
    </location>
</feature>
<keyword evidence="3" id="KW-1003">Cell membrane</keyword>
<feature type="transmembrane region" description="Helical" evidence="7">
    <location>
        <begin position="113"/>
        <end position="135"/>
    </location>
</feature>
<dbReference type="RefSeq" id="WP_374831128.1">
    <property type="nucleotide sequence ID" value="NZ_JBHEEZ010000007.1"/>
</dbReference>
<dbReference type="SUPFAM" id="SSF103473">
    <property type="entry name" value="MFS general substrate transporter"/>
    <property type="match status" value="1"/>
</dbReference>
<feature type="transmembrane region" description="Helical" evidence="7">
    <location>
        <begin position="147"/>
        <end position="168"/>
    </location>
</feature>
<evidence type="ECO:0000313" key="9">
    <source>
        <dbReference type="EMBL" id="MFC4626281.1"/>
    </source>
</evidence>
<dbReference type="Gene3D" id="1.20.1250.20">
    <property type="entry name" value="MFS general substrate transporter like domains"/>
    <property type="match status" value="2"/>
</dbReference>
<dbReference type="InterPro" id="IPR036259">
    <property type="entry name" value="MFS_trans_sf"/>
</dbReference>
<dbReference type="InterPro" id="IPR011701">
    <property type="entry name" value="MFS"/>
</dbReference>
<dbReference type="PROSITE" id="PS50850">
    <property type="entry name" value="MFS"/>
    <property type="match status" value="1"/>
</dbReference>
<feature type="transmembrane region" description="Helical" evidence="7">
    <location>
        <begin position="305"/>
        <end position="328"/>
    </location>
</feature>
<feature type="transmembrane region" description="Helical" evidence="7">
    <location>
        <begin position="21"/>
        <end position="46"/>
    </location>
</feature>
<protein>
    <submittedName>
        <fullName evidence="9">MFS transporter</fullName>
    </submittedName>
</protein>
<evidence type="ECO:0000256" key="6">
    <source>
        <dbReference type="ARBA" id="ARBA00023136"/>
    </source>
</evidence>
<evidence type="ECO:0000313" key="10">
    <source>
        <dbReference type="Proteomes" id="UP001596042"/>
    </source>
</evidence>
<sequence>MNAGGEMGADLALQDGRARTGVSLAIIIATASVFGLTYSLTAPLVAQLLIESGMTETLVGANAAMHAVGVLMIAPFLSQLSIRYQPKRLIVVALLMSGICLFAFPWMPSVWLWFPLRLILGVAAEILFVLTETWASELSTDSNRGRVMATYTASLSLGFAGGPLILSYTGFDGLLPFAVGTIIAMAALLVINMPGLRQPAMVSHGHSNILRMMRLSPIAMGTTALNSAIETAGLSFLGIYAVRLGWSETDGAQLITVLMIGAIILQLPIGWLADKVNRIGLMIGLTALSAISAFLWPLMLTVEWLAYPALFIWGGLFVGIYTTMLAIIGSQFRGADLVNIYAAMGLLWGAGALFGPTLAGGFLDVLPHGLPIFVGLTCTLFLIFVFYVKKSAIRAPEANQS</sequence>
<dbReference type="Proteomes" id="UP001596042">
    <property type="component" value="Unassembled WGS sequence"/>
</dbReference>
<evidence type="ECO:0000259" key="8">
    <source>
        <dbReference type="PROSITE" id="PS50850"/>
    </source>
</evidence>
<dbReference type="EMBL" id="JBHSEL010000124">
    <property type="protein sequence ID" value="MFC4626281.1"/>
    <property type="molecule type" value="Genomic_DNA"/>
</dbReference>
<evidence type="ECO:0000256" key="7">
    <source>
        <dbReference type="SAM" id="Phobius"/>
    </source>
</evidence>
<dbReference type="InterPro" id="IPR047200">
    <property type="entry name" value="MFS_YcaD-like"/>
</dbReference>
<dbReference type="PANTHER" id="PTHR23521">
    <property type="entry name" value="TRANSPORTER MFS SUPERFAMILY"/>
    <property type="match status" value="1"/>
</dbReference>
<keyword evidence="6 7" id="KW-0472">Membrane</keyword>
<feature type="domain" description="Major facilitator superfamily (MFS) profile" evidence="8">
    <location>
        <begin position="23"/>
        <end position="393"/>
    </location>
</feature>
<dbReference type="Pfam" id="PF07690">
    <property type="entry name" value="MFS_1"/>
    <property type="match status" value="1"/>
</dbReference>
<evidence type="ECO:0000256" key="1">
    <source>
        <dbReference type="ARBA" id="ARBA00004651"/>
    </source>
</evidence>
<keyword evidence="4 7" id="KW-0812">Transmembrane</keyword>
<keyword evidence="5 7" id="KW-1133">Transmembrane helix</keyword>
<feature type="transmembrane region" description="Helical" evidence="7">
    <location>
        <begin position="58"/>
        <end position="77"/>
    </location>
</feature>
<evidence type="ECO:0000256" key="3">
    <source>
        <dbReference type="ARBA" id="ARBA00022475"/>
    </source>
</evidence>
<gene>
    <name evidence="9" type="ORF">ACFO1V_13895</name>
</gene>
<feature type="transmembrane region" description="Helical" evidence="7">
    <location>
        <begin position="254"/>
        <end position="272"/>
    </location>
</feature>
<accession>A0ABV9HB22</accession>
<feature type="transmembrane region" description="Helical" evidence="7">
    <location>
        <begin position="174"/>
        <end position="196"/>
    </location>
</feature>
<feature type="transmembrane region" description="Helical" evidence="7">
    <location>
        <begin position="340"/>
        <end position="363"/>
    </location>
</feature>
<dbReference type="CDD" id="cd17477">
    <property type="entry name" value="MFS_YcaD_like"/>
    <property type="match status" value="1"/>
</dbReference>
<dbReference type="InterPro" id="IPR020846">
    <property type="entry name" value="MFS_dom"/>
</dbReference>
<evidence type="ECO:0000256" key="2">
    <source>
        <dbReference type="ARBA" id="ARBA00022448"/>
    </source>
</evidence>
<organism evidence="9 10">
    <name type="scientific">Daeguia caeni</name>
    <dbReference type="NCBI Taxonomy" id="439612"/>
    <lineage>
        <taxon>Bacteria</taxon>
        <taxon>Pseudomonadati</taxon>
        <taxon>Pseudomonadota</taxon>
        <taxon>Alphaproteobacteria</taxon>
        <taxon>Hyphomicrobiales</taxon>
        <taxon>Brucellaceae</taxon>
        <taxon>Daeguia</taxon>
    </lineage>
</organism>
<feature type="transmembrane region" description="Helical" evidence="7">
    <location>
        <begin position="279"/>
        <end position="299"/>
    </location>
</feature>
<keyword evidence="2" id="KW-0813">Transport</keyword>
<feature type="transmembrane region" description="Helical" evidence="7">
    <location>
        <begin position="89"/>
        <end position="107"/>
    </location>
</feature>
<comment type="caution">
    <text evidence="9">The sequence shown here is derived from an EMBL/GenBank/DDBJ whole genome shotgun (WGS) entry which is preliminary data.</text>
</comment>
<proteinExistence type="predicted"/>
<dbReference type="PANTHER" id="PTHR23521:SF2">
    <property type="entry name" value="TRANSPORTER MFS SUPERFAMILY"/>
    <property type="match status" value="1"/>
</dbReference>
<feature type="transmembrane region" description="Helical" evidence="7">
    <location>
        <begin position="369"/>
        <end position="388"/>
    </location>
</feature>
<reference evidence="10" key="1">
    <citation type="journal article" date="2019" name="Int. J. Syst. Evol. Microbiol.">
        <title>The Global Catalogue of Microorganisms (GCM) 10K type strain sequencing project: providing services to taxonomists for standard genome sequencing and annotation.</title>
        <authorList>
            <consortium name="The Broad Institute Genomics Platform"/>
            <consortium name="The Broad Institute Genome Sequencing Center for Infectious Disease"/>
            <person name="Wu L."/>
            <person name="Ma J."/>
        </authorList>
    </citation>
    <scope>NUCLEOTIDE SEQUENCE [LARGE SCALE GENOMIC DNA]</scope>
    <source>
        <strain evidence="10">CGMCC 1.15731</strain>
    </source>
</reference>
<comment type="subcellular location">
    <subcellularLocation>
        <location evidence="1">Cell membrane</location>
        <topology evidence="1">Multi-pass membrane protein</topology>
    </subcellularLocation>
</comment>
<name>A0ABV9HB22_9HYPH</name>
<keyword evidence="10" id="KW-1185">Reference proteome</keyword>
<evidence type="ECO:0000256" key="5">
    <source>
        <dbReference type="ARBA" id="ARBA00022989"/>
    </source>
</evidence>